<organism evidence="2">
    <name type="scientific">marine metagenome</name>
    <dbReference type="NCBI Taxonomy" id="408172"/>
    <lineage>
        <taxon>unclassified sequences</taxon>
        <taxon>metagenomes</taxon>
        <taxon>ecological metagenomes</taxon>
    </lineage>
</organism>
<dbReference type="Gene3D" id="2.130.10.10">
    <property type="entry name" value="YVTN repeat-like/Quinoprotein amine dehydrogenase"/>
    <property type="match status" value="1"/>
</dbReference>
<dbReference type="PANTHER" id="PTHR30344:SF1">
    <property type="entry name" value="6-PHOSPHOGLUCONOLACTONASE"/>
    <property type="match status" value="1"/>
</dbReference>
<accession>A0A383DPQ4</accession>
<dbReference type="Pfam" id="PF10282">
    <property type="entry name" value="Lactonase"/>
    <property type="match status" value="1"/>
</dbReference>
<dbReference type="AlphaFoldDB" id="A0A383DPQ4"/>
<gene>
    <name evidence="2" type="ORF">METZ01_LOCUS499330</name>
</gene>
<dbReference type="InterPro" id="IPR019405">
    <property type="entry name" value="Lactonase_7-beta_prop"/>
</dbReference>
<dbReference type="GO" id="GO:0005829">
    <property type="term" value="C:cytosol"/>
    <property type="evidence" value="ECO:0007669"/>
    <property type="project" value="TreeGrafter"/>
</dbReference>
<dbReference type="EMBL" id="UINC01219141">
    <property type="protein sequence ID" value="SVE46476.1"/>
    <property type="molecule type" value="Genomic_DNA"/>
</dbReference>
<protein>
    <recommendedName>
        <fullName evidence="3">6-phosphogluconolactonase</fullName>
    </recommendedName>
</protein>
<comment type="similarity">
    <text evidence="1">Belongs to the cycloisomerase 2 family.</text>
</comment>
<dbReference type="PANTHER" id="PTHR30344">
    <property type="entry name" value="6-PHOSPHOGLUCONOLACTONASE-RELATED"/>
    <property type="match status" value="1"/>
</dbReference>
<evidence type="ECO:0000313" key="2">
    <source>
        <dbReference type="EMBL" id="SVE46476.1"/>
    </source>
</evidence>
<dbReference type="InterPro" id="IPR015943">
    <property type="entry name" value="WD40/YVTN_repeat-like_dom_sf"/>
</dbReference>
<evidence type="ECO:0008006" key="3">
    <source>
        <dbReference type="Google" id="ProtNLM"/>
    </source>
</evidence>
<feature type="non-terminal residue" evidence="2">
    <location>
        <position position="157"/>
    </location>
</feature>
<dbReference type="InterPro" id="IPR050282">
    <property type="entry name" value="Cycloisomerase_2"/>
</dbReference>
<dbReference type="SUPFAM" id="SSF51004">
    <property type="entry name" value="C-terminal (heme d1) domain of cytochrome cd1-nitrite reductase"/>
    <property type="match status" value="1"/>
</dbReference>
<evidence type="ECO:0000256" key="1">
    <source>
        <dbReference type="ARBA" id="ARBA00005564"/>
    </source>
</evidence>
<proteinExistence type="inferred from homology"/>
<feature type="non-terminal residue" evidence="2">
    <location>
        <position position="1"/>
    </location>
</feature>
<name>A0A383DPQ4_9ZZZZ</name>
<sequence length="157" mass="17281">VQYIAYFSISGENKISIYQMDPETGDLSLLSHVTVDGTPAPLVVDSEQAYLYAGLRSTEQIAVFEINQSDGQLTQIGQTKIQSNSCYITLDQSDNFLLSAYYGAGCVSVHQIGNDKLVVADPISWIETAEHAHCVMTDPTNRYAFVPHTVEPNMICQ</sequence>
<dbReference type="InterPro" id="IPR011048">
    <property type="entry name" value="Haem_d1_sf"/>
</dbReference>
<reference evidence="2" key="1">
    <citation type="submission" date="2018-05" db="EMBL/GenBank/DDBJ databases">
        <authorList>
            <person name="Lanie J.A."/>
            <person name="Ng W.-L."/>
            <person name="Kazmierczak K.M."/>
            <person name="Andrzejewski T.M."/>
            <person name="Davidsen T.M."/>
            <person name="Wayne K.J."/>
            <person name="Tettelin H."/>
            <person name="Glass J.I."/>
            <person name="Rusch D."/>
            <person name="Podicherti R."/>
            <person name="Tsui H.-C.T."/>
            <person name="Winkler M.E."/>
        </authorList>
    </citation>
    <scope>NUCLEOTIDE SEQUENCE</scope>
</reference>
<dbReference type="GO" id="GO:0017057">
    <property type="term" value="F:6-phosphogluconolactonase activity"/>
    <property type="evidence" value="ECO:0007669"/>
    <property type="project" value="TreeGrafter"/>
</dbReference>